<keyword evidence="2" id="KW-0067">ATP-binding</keyword>
<evidence type="ECO:0000256" key="2">
    <source>
        <dbReference type="ARBA" id="ARBA00022840"/>
    </source>
</evidence>
<dbReference type="GO" id="GO:0005524">
    <property type="term" value="F:ATP binding"/>
    <property type="evidence" value="ECO:0007669"/>
    <property type="project" value="UniProtKB-KW"/>
</dbReference>
<evidence type="ECO:0000256" key="1">
    <source>
        <dbReference type="ARBA" id="ARBA00022741"/>
    </source>
</evidence>
<dbReference type="GO" id="GO:0000160">
    <property type="term" value="P:phosphorelay signal transduction system"/>
    <property type="evidence" value="ECO:0007669"/>
    <property type="project" value="InterPro"/>
</dbReference>
<evidence type="ECO:0000313" key="5">
    <source>
        <dbReference type="EMBL" id="AOJ11452.1"/>
    </source>
</evidence>
<dbReference type="GO" id="GO:0005829">
    <property type="term" value="C:cytosol"/>
    <property type="evidence" value="ECO:0007669"/>
    <property type="project" value="TreeGrafter"/>
</dbReference>
<dbReference type="Gene3D" id="3.40.50.2300">
    <property type="match status" value="1"/>
</dbReference>
<protein>
    <submittedName>
        <fullName evidence="5">Fimbrial protein</fullName>
    </submittedName>
</protein>
<dbReference type="InterPro" id="IPR001789">
    <property type="entry name" value="Sig_transdc_resp-reg_receiver"/>
</dbReference>
<dbReference type="PANTHER" id="PTHR43384">
    <property type="entry name" value="SEPTUM SITE-DETERMINING PROTEIN MIND HOMOLOG, CHLOROPLASTIC-RELATED"/>
    <property type="match status" value="1"/>
</dbReference>
<accession>A0A1B4G6A9</accession>
<gene>
    <name evidence="5" type="ORF">WS71_30815</name>
</gene>
<sequence length="404" mass="44252">MKVLERHPIKRAAAARAADFVAVVSDPGSEDVVRRFAQDLAIARMHLQIGTFDDAIRLLQQSERSPRQLVVDISDSAMPVSDLMRLAEMCDPSVRVVAIGARNDVGLFRNLLGIGVHDYLVKPITVELLRRALTADEAVAHVRTGKTVSFVGARGGVGATTIAVCLARCLTGEKLRRVAYVDLNLHGGAANSLFGLSSNNGLTELLQMEQRPDEAFVDRMFVAQGNRLNILSAELPYGAAPSLRAGAIADLVDTLKGKFHYVLLDVPNQAGELVEDALQASDLVYIVADRSVYAAYECARLARFAQQLPGERIVSVLLNNPLEPVAGRVQAAEFAKAFDRMDVRELPHEPRTLAVAENLAEPVDDSKRTGFQREIRRLADGITGEPMSIAEPWYARLMKLRRRL</sequence>
<proteinExistence type="predicted"/>
<dbReference type="InterPro" id="IPR025669">
    <property type="entry name" value="AAA_dom"/>
</dbReference>
<keyword evidence="1" id="KW-0547">Nucleotide-binding</keyword>
<dbReference type="GO" id="GO:0051782">
    <property type="term" value="P:negative regulation of cell division"/>
    <property type="evidence" value="ECO:0007669"/>
    <property type="project" value="TreeGrafter"/>
</dbReference>
<feature type="domain" description="Response regulatory" evidence="4">
    <location>
        <begin position="19"/>
        <end position="137"/>
    </location>
</feature>
<evidence type="ECO:0000256" key="3">
    <source>
        <dbReference type="PROSITE-ProRule" id="PRU00169"/>
    </source>
</evidence>
<dbReference type="EMBL" id="CP013389">
    <property type="protein sequence ID" value="AOJ11452.1"/>
    <property type="molecule type" value="Genomic_DNA"/>
</dbReference>
<dbReference type="SUPFAM" id="SSF52540">
    <property type="entry name" value="P-loop containing nucleoside triphosphate hydrolases"/>
    <property type="match status" value="1"/>
</dbReference>
<keyword evidence="3" id="KW-0597">Phosphoprotein</keyword>
<organism evidence="5 6">
    <name type="scientific">Burkholderia mayonis</name>
    <dbReference type="NCBI Taxonomy" id="1385591"/>
    <lineage>
        <taxon>Bacteria</taxon>
        <taxon>Pseudomonadati</taxon>
        <taxon>Pseudomonadota</taxon>
        <taxon>Betaproteobacteria</taxon>
        <taxon>Burkholderiales</taxon>
        <taxon>Burkholderiaceae</taxon>
        <taxon>Burkholderia</taxon>
        <taxon>pseudomallei group</taxon>
    </lineage>
</organism>
<dbReference type="AlphaFoldDB" id="A0A1B4G6A9"/>
<dbReference type="Gene3D" id="3.40.50.300">
    <property type="entry name" value="P-loop containing nucleotide triphosphate hydrolases"/>
    <property type="match status" value="1"/>
</dbReference>
<dbReference type="Pfam" id="PF13614">
    <property type="entry name" value="AAA_31"/>
    <property type="match status" value="1"/>
</dbReference>
<dbReference type="Proteomes" id="UP000067711">
    <property type="component" value="Chromosome 1"/>
</dbReference>
<evidence type="ECO:0000259" key="4">
    <source>
        <dbReference type="PROSITE" id="PS50110"/>
    </source>
</evidence>
<dbReference type="GO" id="GO:0016887">
    <property type="term" value="F:ATP hydrolysis activity"/>
    <property type="evidence" value="ECO:0007669"/>
    <property type="project" value="TreeGrafter"/>
</dbReference>
<evidence type="ECO:0000313" key="6">
    <source>
        <dbReference type="Proteomes" id="UP000067711"/>
    </source>
</evidence>
<feature type="modified residue" description="4-aspartylphosphate" evidence="3">
    <location>
        <position position="72"/>
    </location>
</feature>
<dbReference type="GO" id="GO:0009898">
    <property type="term" value="C:cytoplasmic side of plasma membrane"/>
    <property type="evidence" value="ECO:0007669"/>
    <property type="project" value="TreeGrafter"/>
</dbReference>
<dbReference type="InterPro" id="IPR011006">
    <property type="entry name" value="CheY-like_superfamily"/>
</dbReference>
<dbReference type="PANTHER" id="PTHR43384:SF6">
    <property type="entry name" value="SEPTUM SITE-DETERMINING PROTEIN MIND HOMOLOG, CHLOROPLASTIC"/>
    <property type="match status" value="1"/>
</dbReference>
<dbReference type="PROSITE" id="PS50110">
    <property type="entry name" value="RESPONSE_REGULATORY"/>
    <property type="match status" value="1"/>
</dbReference>
<reference evidence="5 6" key="1">
    <citation type="submission" date="2015-12" db="EMBL/GenBank/DDBJ databases">
        <title>Diversity of Burkholderia near neighbor genomes.</title>
        <authorList>
            <person name="Sahl J."/>
            <person name="Wagner D."/>
            <person name="Keim P."/>
        </authorList>
    </citation>
    <scope>NUCLEOTIDE SEQUENCE [LARGE SCALE GENOMIC DNA]</scope>
    <source>
        <strain evidence="5 6">BDU8</strain>
    </source>
</reference>
<name>A0A1B4G6A9_9BURK</name>
<dbReference type="InterPro" id="IPR050625">
    <property type="entry name" value="ParA/MinD_ATPase"/>
</dbReference>
<dbReference type="RefSeq" id="WP_066495720.1">
    <property type="nucleotide sequence ID" value="NZ_CP013389.1"/>
</dbReference>
<dbReference type="InterPro" id="IPR027417">
    <property type="entry name" value="P-loop_NTPase"/>
</dbReference>
<dbReference type="SUPFAM" id="SSF52172">
    <property type="entry name" value="CheY-like"/>
    <property type="match status" value="1"/>
</dbReference>